<keyword evidence="4" id="KW-0865">Zymogen</keyword>
<evidence type="ECO:0000256" key="1">
    <source>
        <dbReference type="ARBA" id="ARBA00022670"/>
    </source>
</evidence>
<reference evidence="9" key="1">
    <citation type="submission" date="2019-08" db="EMBL/GenBank/DDBJ databases">
        <title>The genome of the North American firefly Photinus pyralis.</title>
        <authorList>
            <consortium name="Photinus pyralis genome working group"/>
            <person name="Fallon T.R."/>
            <person name="Sander Lower S.E."/>
            <person name="Weng J.-K."/>
        </authorList>
    </citation>
    <scope>NUCLEOTIDE SEQUENCE</scope>
    <source>
        <strain evidence="9">TRF0915ILg1</strain>
        <tissue evidence="9">Whole body</tissue>
    </source>
</reference>
<feature type="domain" description="Peptidase S1" evidence="8">
    <location>
        <begin position="89"/>
        <end position="335"/>
    </location>
</feature>
<dbReference type="InterPro" id="IPR001254">
    <property type="entry name" value="Trypsin_dom"/>
</dbReference>
<feature type="compositionally biased region" description="Pro residues" evidence="6">
    <location>
        <begin position="31"/>
        <end position="56"/>
    </location>
</feature>
<dbReference type="Pfam" id="PF00089">
    <property type="entry name" value="Trypsin"/>
    <property type="match status" value="1"/>
</dbReference>
<feature type="region of interest" description="Disordered" evidence="6">
    <location>
        <begin position="31"/>
        <end position="82"/>
    </location>
</feature>
<name>A0A8K0CF91_IGNLU</name>
<dbReference type="PROSITE" id="PS50240">
    <property type="entry name" value="TRYPSIN_DOM"/>
    <property type="match status" value="1"/>
</dbReference>
<dbReference type="Gene3D" id="2.40.10.10">
    <property type="entry name" value="Trypsin-like serine proteases"/>
    <property type="match status" value="1"/>
</dbReference>
<dbReference type="PANTHER" id="PTHR24276:SF97">
    <property type="entry name" value="GH13245P2-RELATED"/>
    <property type="match status" value="1"/>
</dbReference>
<evidence type="ECO:0000313" key="10">
    <source>
        <dbReference type="Proteomes" id="UP000801492"/>
    </source>
</evidence>
<dbReference type="SMART" id="SM00020">
    <property type="entry name" value="Tryp_SPc"/>
    <property type="match status" value="1"/>
</dbReference>
<dbReference type="InterPro" id="IPR050430">
    <property type="entry name" value="Peptidase_S1"/>
</dbReference>
<dbReference type="InterPro" id="IPR043504">
    <property type="entry name" value="Peptidase_S1_PA_chymotrypsin"/>
</dbReference>
<dbReference type="EMBL" id="VTPC01088218">
    <property type="protein sequence ID" value="KAF2886253.1"/>
    <property type="molecule type" value="Genomic_DNA"/>
</dbReference>
<gene>
    <name evidence="9" type="ORF">ILUMI_19920</name>
</gene>
<protein>
    <recommendedName>
        <fullName evidence="8">Peptidase S1 domain-containing protein</fullName>
    </recommendedName>
</protein>
<dbReference type="GO" id="GO:0004252">
    <property type="term" value="F:serine-type endopeptidase activity"/>
    <property type="evidence" value="ECO:0007669"/>
    <property type="project" value="InterPro"/>
</dbReference>
<dbReference type="PANTHER" id="PTHR24276">
    <property type="entry name" value="POLYSERASE-RELATED"/>
    <property type="match status" value="1"/>
</dbReference>
<evidence type="ECO:0000256" key="2">
    <source>
        <dbReference type="ARBA" id="ARBA00022801"/>
    </source>
</evidence>
<keyword evidence="1" id="KW-0645">Protease</keyword>
<dbReference type="GO" id="GO:0006508">
    <property type="term" value="P:proteolysis"/>
    <property type="evidence" value="ECO:0007669"/>
    <property type="project" value="UniProtKB-KW"/>
</dbReference>
<evidence type="ECO:0000256" key="4">
    <source>
        <dbReference type="ARBA" id="ARBA00023145"/>
    </source>
</evidence>
<feature type="signal peptide" evidence="7">
    <location>
        <begin position="1"/>
        <end position="25"/>
    </location>
</feature>
<organism evidence="9 10">
    <name type="scientific">Ignelater luminosus</name>
    <name type="common">Cucubano</name>
    <name type="synonym">Pyrophorus luminosus</name>
    <dbReference type="NCBI Taxonomy" id="2038154"/>
    <lineage>
        <taxon>Eukaryota</taxon>
        <taxon>Metazoa</taxon>
        <taxon>Ecdysozoa</taxon>
        <taxon>Arthropoda</taxon>
        <taxon>Hexapoda</taxon>
        <taxon>Insecta</taxon>
        <taxon>Pterygota</taxon>
        <taxon>Neoptera</taxon>
        <taxon>Endopterygota</taxon>
        <taxon>Coleoptera</taxon>
        <taxon>Polyphaga</taxon>
        <taxon>Elateriformia</taxon>
        <taxon>Elateroidea</taxon>
        <taxon>Elateridae</taxon>
        <taxon>Agrypninae</taxon>
        <taxon>Pyrophorini</taxon>
        <taxon>Ignelater</taxon>
    </lineage>
</organism>
<dbReference type="SUPFAM" id="SSF50494">
    <property type="entry name" value="Trypsin-like serine proteases"/>
    <property type="match status" value="1"/>
</dbReference>
<keyword evidence="3" id="KW-0720">Serine protease</keyword>
<dbReference type="AlphaFoldDB" id="A0A8K0CF91"/>
<feature type="chain" id="PRO_5035478662" description="Peptidase S1 domain-containing protein" evidence="7">
    <location>
        <begin position="26"/>
        <end position="344"/>
    </location>
</feature>
<proteinExistence type="predicted"/>
<dbReference type="Proteomes" id="UP000801492">
    <property type="component" value="Unassembled WGS sequence"/>
</dbReference>
<evidence type="ECO:0000256" key="5">
    <source>
        <dbReference type="ARBA" id="ARBA00023157"/>
    </source>
</evidence>
<dbReference type="InterPro" id="IPR009003">
    <property type="entry name" value="Peptidase_S1_PA"/>
</dbReference>
<evidence type="ECO:0000256" key="6">
    <source>
        <dbReference type="SAM" id="MobiDB-lite"/>
    </source>
</evidence>
<evidence type="ECO:0000256" key="3">
    <source>
        <dbReference type="ARBA" id="ARBA00022825"/>
    </source>
</evidence>
<accession>A0A8K0CF91</accession>
<evidence type="ECO:0000256" key="7">
    <source>
        <dbReference type="SAM" id="SignalP"/>
    </source>
</evidence>
<evidence type="ECO:0000259" key="8">
    <source>
        <dbReference type="PROSITE" id="PS50240"/>
    </source>
</evidence>
<evidence type="ECO:0000313" key="9">
    <source>
        <dbReference type="EMBL" id="KAF2886253.1"/>
    </source>
</evidence>
<keyword evidence="10" id="KW-1185">Reference proteome</keyword>
<comment type="caution">
    <text evidence="9">The sequence shown here is derived from an EMBL/GenBank/DDBJ whole genome shotgun (WGS) entry which is preliminary data.</text>
</comment>
<sequence length="344" mass="38556">MKVSIITLQFFFVVFFQCWEFPAACVTSCPKPPRPPKPSTYPTRPPPLPPLPPLPTEFPDYSTTDDSEPTSETYPDLSTPPWNSDIPPVINPNYVDKPPWFTATIITATGETPLCSAAIISLHFLISSCSRCLTDQHGKPIPQSNISILISALGEDDYMNQNGMSFDEYKVDRVANHPHCLYMDHYNLKHDIGVIKTAAEIEFKKFVGAAKIPANDGTFHPSIHENLILSAFRPKNTAAYTFEETVWFVKVRNLKSTLCRKVLNSSFYDPAFTFCTSYYHSGRTDGCLDDFGASLSFHDYLVGILIHKFSCGRSGSVGSFVSVIYNREWIQEVVQTLSDNVENI</sequence>
<keyword evidence="7" id="KW-0732">Signal</keyword>
<dbReference type="OrthoDB" id="6776879at2759"/>
<keyword evidence="5" id="KW-1015">Disulfide bond</keyword>
<keyword evidence="2" id="KW-0378">Hydrolase</keyword>